<dbReference type="PROSITE" id="PS50157">
    <property type="entry name" value="ZINC_FINGER_C2H2_2"/>
    <property type="match status" value="1"/>
</dbReference>
<dbReference type="InterPro" id="IPR013087">
    <property type="entry name" value="Znf_C2H2_type"/>
</dbReference>
<sequence length="113" mass="13010">MRCKNQKSGNRVYNPNIKYRRKPIYFCGPEIGAQNSQDGYFKLKACGTTSLFQQPGSPFVCVTCGRLYRYKRGLAQHQKYECGLEPQQRCPVCPYRCKQRGAMKSHIAIKHSL</sequence>
<feature type="domain" description="C2H2-type" evidence="2">
    <location>
        <begin position="59"/>
        <end position="86"/>
    </location>
</feature>
<reference evidence="3" key="1">
    <citation type="submission" date="2021-05" db="EMBL/GenBank/DDBJ databases">
        <authorList>
            <person name="Alioto T."/>
            <person name="Alioto T."/>
            <person name="Gomez Garrido J."/>
        </authorList>
    </citation>
    <scope>NUCLEOTIDE SEQUENCE</scope>
</reference>
<evidence type="ECO:0000256" key="1">
    <source>
        <dbReference type="PROSITE-ProRule" id="PRU00042"/>
    </source>
</evidence>
<dbReference type="EMBL" id="HBUF01259146">
    <property type="protein sequence ID" value="CAG6682421.1"/>
    <property type="molecule type" value="Transcribed_RNA"/>
</dbReference>
<dbReference type="SUPFAM" id="SSF57667">
    <property type="entry name" value="beta-beta-alpha zinc fingers"/>
    <property type="match status" value="1"/>
</dbReference>
<evidence type="ECO:0000313" key="3">
    <source>
        <dbReference type="EMBL" id="CAG6682421.1"/>
    </source>
</evidence>
<dbReference type="AlphaFoldDB" id="A0A8D8TBK4"/>
<evidence type="ECO:0000259" key="2">
    <source>
        <dbReference type="PROSITE" id="PS50157"/>
    </source>
</evidence>
<keyword evidence="1" id="KW-0863">Zinc-finger</keyword>
<dbReference type="InterPro" id="IPR036236">
    <property type="entry name" value="Znf_C2H2_sf"/>
</dbReference>
<dbReference type="EMBL" id="HBUF01259147">
    <property type="protein sequence ID" value="CAG6682422.1"/>
    <property type="molecule type" value="Transcribed_RNA"/>
</dbReference>
<dbReference type="EMBL" id="HBUF01259145">
    <property type="protein sequence ID" value="CAG6682420.1"/>
    <property type="molecule type" value="Transcribed_RNA"/>
</dbReference>
<keyword evidence="1" id="KW-0479">Metal-binding</keyword>
<proteinExistence type="predicted"/>
<accession>A0A8D8TBK4</accession>
<keyword evidence="1" id="KW-0862">Zinc</keyword>
<dbReference type="SMART" id="SM00355">
    <property type="entry name" value="ZnF_C2H2"/>
    <property type="match status" value="2"/>
</dbReference>
<dbReference type="GO" id="GO:0008270">
    <property type="term" value="F:zinc ion binding"/>
    <property type="evidence" value="ECO:0007669"/>
    <property type="project" value="UniProtKB-KW"/>
</dbReference>
<name>A0A8D8TBK4_9HEMI</name>
<protein>
    <submittedName>
        <fullName evidence="3">Longitudinals lacking protein, isoforms A/B/D/L</fullName>
    </submittedName>
</protein>
<dbReference type="Gene3D" id="3.30.160.60">
    <property type="entry name" value="Classic Zinc Finger"/>
    <property type="match status" value="1"/>
</dbReference>
<organism evidence="3">
    <name type="scientific">Cacopsylla melanoneura</name>
    <dbReference type="NCBI Taxonomy" id="428564"/>
    <lineage>
        <taxon>Eukaryota</taxon>
        <taxon>Metazoa</taxon>
        <taxon>Ecdysozoa</taxon>
        <taxon>Arthropoda</taxon>
        <taxon>Hexapoda</taxon>
        <taxon>Insecta</taxon>
        <taxon>Pterygota</taxon>
        <taxon>Neoptera</taxon>
        <taxon>Paraneoptera</taxon>
        <taxon>Hemiptera</taxon>
        <taxon>Sternorrhyncha</taxon>
        <taxon>Psylloidea</taxon>
        <taxon>Psyllidae</taxon>
        <taxon>Psyllinae</taxon>
        <taxon>Cacopsylla</taxon>
    </lineage>
</organism>